<dbReference type="PANTHER" id="PTHR30250">
    <property type="entry name" value="PST FAMILY PREDICTED COLANIC ACID TRANSPORTER"/>
    <property type="match status" value="1"/>
</dbReference>
<evidence type="ECO:0000256" key="5">
    <source>
        <dbReference type="ARBA" id="ARBA00022989"/>
    </source>
</evidence>
<feature type="transmembrane region" description="Helical" evidence="7">
    <location>
        <begin position="77"/>
        <end position="95"/>
    </location>
</feature>
<dbReference type="EMBL" id="JAVYII010000004">
    <property type="protein sequence ID" value="MDT9593565.1"/>
    <property type="molecule type" value="Genomic_DNA"/>
</dbReference>
<keyword evidence="6 7" id="KW-0472">Membrane</keyword>
<dbReference type="Pfam" id="PF13440">
    <property type="entry name" value="Polysacc_synt_3"/>
    <property type="match status" value="1"/>
</dbReference>
<accession>A0ABU3PXQ3</accession>
<evidence type="ECO:0000313" key="8">
    <source>
        <dbReference type="EMBL" id="MDT9593565.1"/>
    </source>
</evidence>
<feature type="transmembrane region" description="Helical" evidence="7">
    <location>
        <begin position="116"/>
        <end position="136"/>
    </location>
</feature>
<sequence length="517" mass="54902">MNRPRPPDGLPTSPLRCAASALSACSNEWSAPLTSTSPSLGRQASRGAAQTLVWQAARIVIQFGGLIVLARLLDPNAFGLIAMIAVIVGIADLLRDFGLTNASIQAKTLSDHQRSNLFWLNVVIGVVLTLAIYLAAPLVADFYGEPDLRYLTEVLAGVVFINALGAQFRAEVNREMRFVALNATEVVPAAGGLIGAVIIAIATGSVWALVAQQLITSALSTVSLVAVSRWRPRGPNRQGDIRPIVKVGGGMLGTNAVAFSTRNADNIMIGAAWGATSLGLYSRAYQLVMLPVNQLLAPFTRVALPVLSRVQDDRTRFVNYLRGGQLVGIYIVGTLYALLIGFAQPAVEIVFGPAWLGMVPIVQCLAIAAAFRSLGQIAYWAYVATGNTGAQFRFYLVSQPLIVVGCLAGLPWGPVGVATALSVGYGLNWLASMAWCERATGLPMRSLAGAALWRTARHGVPAVAIALTTSSLVDHSLLAIAVGTFLAGSYWLLAFVVSRSFRADCAKLLSMTRKMKK</sequence>
<feature type="transmembrane region" description="Helical" evidence="7">
    <location>
        <begin position="207"/>
        <end position="227"/>
    </location>
</feature>
<keyword evidence="4 7" id="KW-0812">Transmembrane</keyword>
<dbReference type="Proteomes" id="UP001268542">
    <property type="component" value="Unassembled WGS sequence"/>
</dbReference>
<evidence type="ECO:0000256" key="1">
    <source>
        <dbReference type="ARBA" id="ARBA00004651"/>
    </source>
</evidence>
<proteinExistence type="inferred from homology"/>
<evidence type="ECO:0000256" key="7">
    <source>
        <dbReference type="SAM" id="Phobius"/>
    </source>
</evidence>
<evidence type="ECO:0000256" key="3">
    <source>
        <dbReference type="ARBA" id="ARBA00022475"/>
    </source>
</evidence>
<evidence type="ECO:0000256" key="2">
    <source>
        <dbReference type="ARBA" id="ARBA00007430"/>
    </source>
</evidence>
<keyword evidence="3" id="KW-1003">Cell membrane</keyword>
<name>A0ABU3PXQ3_9ACTN</name>
<feature type="transmembrane region" description="Helical" evidence="7">
    <location>
        <begin position="324"/>
        <end position="343"/>
    </location>
</feature>
<keyword evidence="9" id="KW-1185">Reference proteome</keyword>
<organism evidence="8 9">
    <name type="scientific">Nocardioides imazamoxiresistens</name>
    <dbReference type="NCBI Taxonomy" id="3231893"/>
    <lineage>
        <taxon>Bacteria</taxon>
        <taxon>Bacillati</taxon>
        <taxon>Actinomycetota</taxon>
        <taxon>Actinomycetes</taxon>
        <taxon>Propionibacteriales</taxon>
        <taxon>Nocardioidaceae</taxon>
        <taxon>Nocardioides</taxon>
    </lineage>
</organism>
<keyword evidence="5 7" id="KW-1133">Transmembrane helix</keyword>
<feature type="transmembrane region" description="Helical" evidence="7">
    <location>
        <begin position="477"/>
        <end position="497"/>
    </location>
</feature>
<evidence type="ECO:0000256" key="6">
    <source>
        <dbReference type="ARBA" id="ARBA00023136"/>
    </source>
</evidence>
<dbReference type="InterPro" id="IPR050833">
    <property type="entry name" value="Poly_Biosynth_Transport"/>
</dbReference>
<feature type="transmembrane region" description="Helical" evidence="7">
    <location>
        <begin position="349"/>
        <end position="371"/>
    </location>
</feature>
<gene>
    <name evidence="8" type="ORF">RDV89_10840</name>
</gene>
<comment type="subcellular location">
    <subcellularLocation>
        <location evidence="1">Cell membrane</location>
        <topology evidence="1">Multi-pass membrane protein</topology>
    </subcellularLocation>
</comment>
<dbReference type="PANTHER" id="PTHR30250:SF10">
    <property type="entry name" value="LIPOPOLYSACCHARIDE BIOSYNTHESIS PROTEIN WZXC"/>
    <property type="match status" value="1"/>
</dbReference>
<evidence type="ECO:0000313" key="9">
    <source>
        <dbReference type="Proteomes" id="UP001268542"/>
    </source>
</evidence>
<comment type="similarity">
    <text evidence="2">Belongs to the polysaccharide synthase family.</text>
</comment>
<reference evidence="8 9" key="1">
    <citation type="submission" date="2023-08" db="EMBL/GenBank/DDBJ databases">
        <title>Nocardioides seae sp. nov., a bacterium isolated from a soil.</title>
        <authorList>
            <person name="Wang X."/>
        </authorList>
    </citation>
    <scope>NUCLEOTIDE SEQUENCE [LARGE SCALE GENOMIC DNA]</scope>
    <source>
        <strain evidence="8 9">YZH12</strain>
    </source>
</reference>
<comment type="caution">
    <text evidence="8">The sequence shown here is derived from an EMBL/GenBank/DDBJ whole genome shotgun (WGS) entry which is preliminary data.</text>
</comment>
<feature type="transmembrane region" description="Helical" evidence="7">
    <location>
        <begin position="52"/>
        <end position="71"/>
    </location>
</feature>
<dbReference type="CDD" id="cd13127">
    <property type="entry name" value="MATE_tuaB_like"/>
    <property type="match status" value="1"/>
</dbReference>
<dbReference type="RefSeq" id="WP_315733059.1">
    <property type="nucleotide sequence ID" value="NZ_JAVYII010000004.1"/>
</dbReference>
<evidence type="ECO:0000256" key="4">
    <source>
        <dbReference type="ARBA" id="ARBA00022692"/>
    </source>
</evidence>
<feature type="transmembrane region" description="Helical" evidence="7">
    <location>
        <begin position="148"/>
        <end position="166"/>
    </location>
</feature>
<feature type="transmembrane region" description="Helical" evidence="7">
    <location>
        <begin position="178"/>
        <end position="201"/>
    </location>
</feature>
<feature type="transmembrane region" description="Helical" evidence="7">
    <location>
        <begin position="392"/>
        <end position="412"/>
    </location>
</feature>
<protein>
    <submittedName>
        <fullName evidence="8">Lipopolysaccharide biosynthesis protein</fullName>
    </submittedName>
</protein>